<gene>
    <name evidence="12" type="primary">tmk</name>
    <name evidence="14" type="ORF">FIT61_03290</name>
</gene>
<evidence type="ECO:0000256" key="4">
    <source>
        <dbReference type="ARBA" id="ARBA00022679"/>
    </source>
</evidence>
<dbReference type="Gene3D" id="3.40.50.300">
    <property type="entry name" value="P-loop containing nucleotide triphosphate hydrolases"/>
    <property type="match status" value="1"/>
</dbReference>
<comment type="catalytic activity">
    <reaction evidence="10 12">
        <text>dTMP + ATP = dTDP + ADP</text>
        <dbReference type="Rhea" id="RHEA:13517"/>
        <dbReference type="ChEBI" id="CHEBI:30616"/>
        <dbReference type="ChEBI" id="CHEBI:58369"/>
        <dbReference type="ChEBI" id="CHEBI:63528"/>
        <dbReference type="ChEBI" id="CHEBI:456216"/>
        <dbReference type="EC" id="2.7.4.9"/>
    </reaction>
</comment>
<keyword evidence="4 12" id="KW-0808">Transferase</keyword>
<dbReference type="CDD" id="cd01672">
    <property type="entry name" value="TMPK"/>
    <property type="match status" value="1"/>
</dbReference>
<organism evidence="14 15">
    <name type="scientific">Candidatus Methylopumilus rimovensis</name>
    <dbReference type="NCBI Taxonomy" id="2588535"/>
    <lineage>
        <taxon>Bacteria</taxon>
        <taxon>Pseudomonadati</taxon>
        <taxon>Pseudomonadota</taxon>
        <taxon>Betaproteobacteria</taxon>
        <taxon>Nitrosomonadales</taxon>
        <taxon>Methylophilaceae</taxon>
        <taxon>Candidatus Methylopumilus</taxon>
    </lineage>
</organism>
<sequence>MNKGKFITFEGVDGAGKSSHIDEVISFLELQKIDVIRTREPGGTKLGEKLRELLLHDEMDPETETLLMFAARKQHIAEIIKPALDKGVFVVSDRFTDATYAYQYGGKQVSYAKIEVLESWVHPELKADLTLLFDLPVEISIERLKKNRSPDKFEKEDESFFNRLRNVYLDLARQNPKRYKIINANQAIESVAQDVIKAIKTIL</sequence>
<feature type="domain" description="Thymidylate kinase-like" evidence="13">
    <location>
        <begin position="9"/>
        <end position="194"/>
    </location>
</feature>
<dbReference type="GO" id="GO:0006235">
    <property type="term" value="P:dTTP biosynthetic process"/>
    <property type="evidence" value="ECO:0007669"/>
    <property type="project" value="UniProtKB-UniRule"/>
</dbReference>
<dbReference type="KEGG" id="mrk:FIT61_03290"/>
<comment type="similarity">
    <text evidence="1 12">Belongs to the thymidylate kinase family.</text>
</comment>
<evidence type="ECO:0000256" key="3">
    <source>
        <dbReference type="ARBA" id="ARBA00017144"/>
    </source>
</evidence>
<dbReference type="GO" id="GO:0004798">
    <property type="term" value="F:dTMP kinase activity"/>
    <property type="evidence" value="ECO:0007669"/>
    <property type="project" value="UniProtKB-UniRule"/>
</dbReference>
<evidence type="ECO:0000313" key="14">
    <source>
        <dbReference type="EMBL" id="QDD14150.1"/>
    </source>
</evidence>
<dbReference type="InterPro" id="IPR027417">
    <property type="entry name" value="P-loop_NTPase"/>
</dbReference>
<dbReference type="EC" id="2.7.4.9" evidence="2 12"/>
<proteinExistence type="inferred from homology"/>
<evidence type="ECO:0000256" key="9">
    <source>
        <dbReference type="ARBA" id="ARBA00029962"/>
    </source>
</evidence>
<dbReference type="InterPro" id="IPR018094">
    <property type="entry name" value="Thymidylate_kinase"/>
</dbReference>
<dbReference type="FunFam" id="3.40.50.300:FF:000225">
    <property type="entry name" value="Thymidylate kinase"/>
    <property type="match status" value="1"/>
</dbReference>
<comment type="function">
    <text evidence="11 12">Phosphorylation of dTMP to form dTDP in both de novo and salvage pathways of dTTP synthesis.</text>
</comment>
<evidence type="ECO:0000256" key="10">
    <source>
        <dbReference type="ARBA" id="ARBA00048743"/>
    </source>
</evidence>
<evidence type="ECO:0000256" key="11">
    <source>
        <dbReference type="ARBA" id="ARBA00057735"/>
    </source>
</evidence>
<dbReference type="SUPFAM" id="SSF52540">
    <property type="entry name" value="P-loop containing nucleoside triphosphate hydrolases"/>
    <property type="match status" value="1"/>
</dbReference>
<reference evidence="14 15" key="1">
    <citation type="journal article" date="2019" name="ISME J.">
        <title>Evolution in action: habitat transition from sediment to the pelagial leads to genome streamlining in Methylophilaceae.</title>
        <authorList>
            <person name="Salcher M."/>
            <person name="Schaefle D."/>
            <person name="Kaspar M."/>
            <person name="Neuenschwander S.M."/>
            <person name="Ghai R."/>
        </authorList>
    </citation>
    <scope>NUCLEOTIDE SEQUENCE [LARGE SCALE GENOMIC DNA]</scope>
    <source>
        <strain evidence="14 15">MMS-RI-1</strain>
    </source>
</reference>
<keyword evidence="8 12" id="KW-0067">ATP-binding</keyword>
<dbReference type="NCBIfam" id="TIGR00041">
    <property type="entry name" value="DTMP_kinase"/>
    <property type="match status" value="1"/>
</dbReference>
<dbReference type="HAMAP" id="MF_00165">
    <property type="entry name" value="Thymidylate_kinase"/>
    <property type="match status" value="1"/>
</dbReference>
<evidence type="ECO:0000256" key="7">
    <source>
        <dbReference type="ARBA" id="ARBA00022777"/>
    </source>
</evidence>
<evidence type="ECO:0000313" key="15">
    <source>
        <dbReference type="Proteomes" id="UP000312102"/>
    </source>
</evidence>
<feature type="binding site" evidence="12">
    <location>
        <begin position="11"/>
        <end position="18"/>
    </location>
    <ligand>
        <name>ATP</name>
        <dbReference type="ChEBI" id="CHEBI:30616"/>
    </ligand>
</feature>
<dbReference type="AlphaFoldDB" id="A0AAE6FTY9"/>
<evidence type="ECO:0000256" key="1">
    <source>
        <dbReference type="ARBA" id="ARBA00009776"/>
    </source>
</evidence>
<keyword evidence="15" id="KW-1185">Reference proteome</keyword>
<evidence type="ECO:0000256" key="6">
    <source>
        <dbReference type="ARBA" id="ARBA00022741"/>
    </source>
</evidence>
<evidence type="ECO:0000256" key="2">
    <source>
        <dbReference type="ARBA" id="ARBA00012980"/>
    </source>
</evidence>
<dbReference type="Pfam" id="PF02223">
    <property type="entry name" value="Thymidylate_kin"/>
    <property type="match status" value="1"/>
</dbReference>
<keyword evidence="5 12" id="KW-0545">Nucleotide biosynthesis</keyword>
<name>A0AAE6FTY9_9PROT</name>
<accession>A0AAE6FTY9</accession>
<dbReference type="InterPro" id="IPR039430">
    <property type="entry name" value="Thymidylate_kin-like_dom"/>
</dbReference>
<evidence type="ECO:0000256" key="12">
    <source>
        <dbReference type="HAMAP-Rule" id="MF_00165"/>
    </source>
</evidence>
<evidence type="ECO:0000256" key="5">
    <source>
        <dbReference type="ARBA" id="ARBA00022727"/>
    </source>
</evidence>
<dbReference type="GO" id="GO:0005829">
    <property type="term" value="C:cytosol"/>
    <property type="evidence" value="ECO:0007669"/>
    <property type="project" value="TreeGrafter"/>
</dbReference>
<protein>
    <recommendedName>
        <fullName evidence="3 12">Thymidylate kinase</fullName>
        <ecNumber evidence="2 12">2.7.4.9</ecNumber>
    </recommendedName>
    <alternativeName>
        <fullName evidence="9 12">dTMP kinase</fullName>
    </alternativeName>
</protein>
<dbReference type="Proteomes" id="UP000312102">
    <property type="component" value="Chromosome"/>
</dbReference>
<keyword evidence="6 12" id="KW-0547">Nucleotide-binding</keyword>
<dbReference type="GO" id="GO:0005524">
    <property type="term" value="F:ATP binding"/>
    <property type="evidence" value="ECO:0007669"/>
    <property type="project" value="UniProtKB-UniRule"/>
</dbReference>
<dbReference type="GO" id="GO:0006233">
    <property type="term" value="P:dTDP biosynthetic process"/>
    <property type="evidence" value="ECO:0007669"/>
    <property type="project" value="InterPro"/>
</dbReference>
<evidence type="ECO:0000259" key="13">
    <source>
        <dbReference type="Pfam" id="PF02223"/>
    </source>
</evidence>
<dbReference type="PANTHER" id="PTHR10344:SF4">
    <property type="entry name" value="UMP-CMP KINASE 2, MITOCHONDRIAL"/>
    <property type="match status" value="1"/>
</dbReference>
<dbReference type="GO" id="GO:0006227">
    <property type="term" value="P:dUDP biosynthetic process"/>
    <property type="evidence" value="ECO:0007669"/>
    <property type="project" value="TreeGrafter"/>
</dbReference>
<keyword evidence="7 12" id="KW-0418">Kinase</keyword>
<evidence type="ECO:0000256" key="8">
    <source>
        <dbReference type="ARBA" id="ARBA00022840"/>
    </source>
</evidence>
<dbReference type="EMBL" id="CP040986">
    <property type="protein sequence ID" value="QDD14150.1"/>
    <property type="molecule type" value="Genomic_DNA"/>
</dbReference>
<dbReference type="PANTHER" id="PTHR10344">
    <property type="entry name" value="THYMIDYLATE KINASE"/>
    <property type="match status" value="1"/>
</dbReference>